<evidence type="ECO:0000313" key="4">
    <source>
        <dbReference type="EMBL" id="ACP33829.1"/>
    </source>
</evidence>
<keyword evidence="4" id="KW-0645">Protease</keyword>
<evidence type="ECO:0000313" key="5">
    <source>
        <dbReference type="Proteomes" id="UP000002077"/>
    </source>
</evidence>
<accession>C3PJE3</accession>
<dbReference type="Proteomes" id="UP000002077">
    <property type="component" value="Chromosome"/>
</dbReference>
<gene>
    <name evidence="4" type="ordered locus">cauri_2238</name>
</gene>
<organism evidence="4 5">
    <name type="scientific">Corynebacterium aurimucosum (strain ATCC 700975 / DSM 44827 / CIP 107346 / CN-1)</name>
    <name type="common">Corynebacterium nigricans</name>
    <dbReference type="NCBI Taxonomy" id="548476"/>
    <lineage>
        <taxon>Bacteria</taxon>
        <taxon>Bacillati</taxon>
        <taxon>Actinomycetota</taxon>
        <taxon>Actinomycetes</taxon>
        <taxon>Mycobacteriales</taxon>
        <taxon>Corynebacteriaceae</taxon>
        <taxon>Corynebacterium</taxon>
    </lineage>
</organism>
<sequence length="437" mass="46856">MTSPHYAPEPQHESAPDDHPTTQFSAQLDSQPPTSAETSEISESGSKTDAGSIGLIVLVILAVIASLVMLISGSANALKIALLASLWAAVLGFFLVVRYRRQAHEAKELLAVERAHAASTVTASGASTTDNSQVLAEIRSELEAIRAQIEEISGREWVYEPAALYAEARRIQELERKAGGAGVDERGDAPNVNFTQKSGGAPSADAVAGRLGTQPTHPVSNPLDNLLADNARGNAQQPAPKPAAKPAQQPTPKPAAKPTERPSAKPAGKPADQQGTRPAPSSFGAPQPSQHRPPAFRPMGEPQQKPQQKPQAPQPQPQAEKPQPKAEQPQARAEQKPQQSQPKAQSKPQPKAPEFKTDSFQAVQWNQGAAGAQHVKEDAGAAQQPHHRHRKPDVDSAQPDTRGRRRSDERREGAVSVAELMARSKRRKEQQNKGDKK</sequence>
<evidence type="ECO:0000256" key="1">
    <source>
        <dbReference type="SAM" id="MobiDB-lite"/>
    </source>
</evidence>
<keyword evidence="2" id="KW-1133">Transmembrane helix</keyword>
<feature type="compositionally biased region" description="Basic and acidic residues" evidence="1">
    <location>
        <begin position="10"/>
        <end position="20"/>
    </location>
</feature>
<feature type="compositionally biased region" description="Low complexity" evidence="1">
    <location>
        <begin position="301"/>
        <end position="349"/>
    </location>
</feature>
<dbReference type="RefSeq" id="WP_010188826.1">
    <property type="nucleotide sequence ID" value="NC_012590.1"/>
</dbReference>
<dbReference type="EC" id="3.4.24.-" evidence="4"/>
<keyword evidence="2" id="KW-0812">Transmembrane</keyword>
<feature type="transmembrane region" description="Helical" evidence="2">
    <location>
        <begin position="53"/>
        <end position="71"/>
    </location>
</feature>
<feature type="compositionally biased region" description="Polar residues" evidence="1">
    <location>
        <begin position="21"/>
        <end position="47"/>
    </location>
</feature>
<name>C3PJE3_CORA7</name>
<feature type="region of interest" description="Disordered" evidence="1">
    <location>
        <begin position="1"/>
        <end position="47"/>
    </location>
</feature>
<dbReference type="STRING" id="548476.cauri_2238"/>
<reference evidence="4 5" key="1">
    <citation type="journal article" date="2010" name="BMC Genomics">
        <title>Complete genome sequence and lifestyle of black-pigmented Corynebacterium aurimucosum ATCC 700975 (formerly C. nigricans CN-1) isolated from a vaginal swab of a woman with spontaneous abortion.</title>
        <authorList>
            <person name="Trost E."/>
            <person name="Gotker S."/>
            <person name="Schneider J."/>
            <person name="Schneiker-Bekel S."/>
            <person name="Szczepanowski R."/>
            <person name="Tilker A."/>
            <person name="Viehoever P."/>
            <person name="Arnold W."/>
            <person name="Bekel T."/>
            <person name="Blom J."/>
            <person name="Gartemann K.H."/>
            <person name="Linke B."/>
            <person name="Goesmann A."/>
            <person name="Puhler A."/>
            <person name="Shukla S.K."/>
            <person name="Tauch A."/>
        </authorList>
    </citation>
    <scope>NUCLEOTIDE SEQUENCE [LARGE SCALE GENOMIC DNA]</scope>
    <source>
        <strain evidence="5">ATCC 700975 / DSM 44827 / CIP 107346 / CN-1</strain>
    </source>
</reference>
<keyword evidence="4" id="KW-0378">Hydrolase</keyword>
<feature type="domain" description="DUF6779" evidence="3">
    <location>
        <begin position="78"/>
        <end position="170"/>
    </location>
</feature>
<evidence type="ECO:0000259" key="3">
    <source>
        <dbReference type="Pfam" id="PF20570"/>
    </source>
</evidence>
<dbReference type="EMBL" id="CP001601">
    <property type="protein sequence ID" value="ACP33829.1"/>
    <property type="molecule type" value="Genomic_DNA"/>
</dbReference>
<feature type="compositionally biased region" description="Basic and acidic residues" evidence="1">
    <location>
        <begin position="179"/>
        <end position="188"/>
    </location>
</feature>
<dbReference type="AlphaFoldDB" id="C3PJE3"/>
<keyword evidence="4" id="KW-0482">Metalloprotease</keyword>
<dbReference type="KEGG" id="car:cauri_2238"/>
<dbReference type="GO" id="GO:0008237">
    <property type="term" value="F:metallopeptidase activity"/>
    <property type="evidence" value="ECO:0007669"/>
    <property type="project" value="UniProtKB-KW"/>
</dbReference>
<dbReference type="GO" id="GO:0006508">
    <property type="term" value="P:proteolysis"/>
    <property type="evidence" value="ECO:0007669"/>
    <property type="project" value="UniProtKB-KW"/>
</dbReference>
<dbReference type="HOGENOM" id="CLU_056332_0_0_11"/>
<feature type="compositionally biased region" description="Pro residues" evidence="1">
    <location>
        <begin position="239"/>
        <end position="255"/>
    </location>
</feature>
<protein>
    <submittedName>
        <fullName evidence="4">Zinc metalloprotease</fullName>
        <ecNumber evidence="4">3.4.24.-</ecNumber>
    </submittedName>
</protein>
<feature type="transmembrane region" description="Helical" evidence="2">
    <location>
        <begin position="77"/>
        <end position="97"/>
    </location>
</feature>
<feature type="region of interest" description="Disordered" evidence="1">
    <location>
        <begin position="179"/>
        <end position="437"/>
    </location>
</feature>
<dbReference type="GeneID" id="31924888"/>
<dbReference type="OrthoDB" id="4409518at2"/>
<feature type="compositionally biased region" description="Polar residues" evidence="1">
    <location>
        <begin position="213"/>
        <end position="223"/>
    </location>
</feature>
<feature type="compositionally biased region" description="Polar residues" evidence="1">
    <location>
        <begin position="358"/>
        <end position="367"/>
    </location>
</feature>
<evidence type="ECO:0000256" key="2">
    <source>
        <dbReference type="SAM" id="Phobius"/>
    </source>
</evidence>
<keyword evidence="2" id="KW-0472">Membrane</keyword>
<keyword evidence="5" id="KW-1185">Reference proteome</keyword>
<proteinExistence type="predicted"/>
<dbReference type="eggNOG" id="ENOG5033Y1Q">
    <property type="taxonomic scope" value="Bacteria"/>
</dbReference>
<dbReference type="InterPro" id="IPR046706">
    <property type="entry name" value="DUF6779"/>
</dbReference>
<dbReference type="Pfam" id="PF20570">
    <property type="entry name" value="DUF6779"/>
    <property type="match status" value="1"/>
</dbReference>